<comment type="subcellular location">
    <subcellularLocation>
        <location evidence="1">Membrane</location>
        <topology evidence="1">Multi-pass membrane protein</topology>
    </subcellularLocation>
    <subcellularLocation>
        <location evidence="2">Periplasm</location>
    </subcellularLocation>
</comment>
<dbReference type="PANTHER" id="PTHR30024:SF47">
    <property type="entry name" value="TAURINE-BINDING PERIPLASMIC PROTEIN"/>
    <property type="match status" value="1"/>
</dbReference>
<evidence type="ECO:0000259" key="9">
    <source>
        <dbReference type="Pfam" id="PF00528"/>
    </source>
</evidence>
<evidence type="ECO:0000256" key="8">
    <source>
        <dbReference type="SAM" id="Phobius"/>
    </source>
</evidence>
<dbReference type="OrthoDB" id="3565657at2"/>
<evidence type="ECO:0000256" key="2">
    <source>
        <dbReference type="ARBA" id="ARBA00004418"/>
    </source>
</evidence>
<dbReference type="Pfam" id="PF00528">
    <property type="entry name" value="BPD_transp_1"/>
    <property type="match status" value="1"/>
</dbReference>
<feature type="transmembrane region" description="Helical" evidence="8">
    <location>
        <begin position="37"/>
        <end position="65"/>
    </location>
</feature>
<accession>A0A561T5M6</accession>
<evidence type="ECO:0000256" key="7">
    <source>
        <dbReference type="ARBA" id="ARBA00023136"/>
    </source>
</evidence>
<keyword evidence="5" id="KW-0732">Signal</keyword>
<evidence type="ECO:0000313" key="11">
    <source>
        <dbReference type="EMBL" id="TWF82421.1"/>
    </source>
</evidence>
<sequence length="470" mass="50355">MEQRVGIARGGVTFVEVAQSFCSGESRMWIDLILPSALPYVVTGLWLAIGRALIGVIVAEFFTAFAGPGNLIVTNANSFRTDRTFVPILLMALLGITPTARLEWAERKVVRWAAKDSSMRRPVRRLRTALAALAVAGMLAGCGAFGDSPSQGSEPRPEGQAIRVGLPTGVTSFANADLAVAIEKGFLSEVGLTVETQNLRSGVSVVQGVVGGALEIGASSIEPVVNAAAGGGDVVIIGAYTDKLTVSAVAPAAVQTAADLRGRQVGVQEVGAFREVMTRLVLQSAGLTQNDVQYIPVDAQSYNSALVDGRIQNAILQTEQAIAVQRDNPGMHSIAELANVVPDYHYGTFFVSRAWLQANRDVAVKFLTAMTRAHRFMYENKDETVKIVAKTTEFDEQVISQAYDSLLGQQGVFPVNTGLDKARIKKTINRMRELGILENEPPVYEQLVDAGPIIDAVDSLGVQTGDARWR</sequence>
<evidence type="ECO:0000313" key="12">
    <source>
        <dbReference type="Proteomes" id="UP000321261"/>
    </source>
</evidence>
<dbReference type="InterPro" id="IPR000515">
    <property type="entry name" value="MetI-like"/>
</dbReference>
<keyword evidence="6 8" id="KW-1133">Transmembrane helix</keyword>
<dbReference type="AlphaFoldDB" id="A0A561T5M6"/>
<comment type="similarity">
    <text evidence="3">Belongs to the bacterial solute-binding protein SsuA/TauA family.</text>
</comment>
<evidence type="ECO:0000256" key="4">
    <source>
        <dbReference type="ARBA" id="ARBA00022692"/>
    </source>
</evidence>
<dbReference type="InterPro" id="IPR035906">
    <property type="entry name" value="MetI-like_sf"/>
</dbReference>
<dbReference type="GO" id="GO:0016020">
    <property type="term" value="C:membrane"/>
    <property type="evidence" value="ECO:0007669"/>
    <property type="project" value="UniProtKB-SubCell"/>
</dbReference>
<proteinExistence type="inferred from homology"/>
<dbReference type="Pfam" id="PF09084">
    <property type="entry name" value="NMT1"/>
    <property type="match status" value="1"/>
</dbReference>
<feature type="transmembrane region" description="Helical" evidence="8">
    <location>
        <begin position="126"/>
        <end position="146"/>
    </location>
</feature>
<feature type="domain" description="SsuA/THI5-like" evidence="10">
    <location>
        <begin position="177"/>
        <end position="383"/>
    </location>
</feature>
<name>A0A561T5M6_9PSEU</name>
<organism evidence="11 12">
    <name type="scientific">Pseudonocardia hierapolitana</name>
    <dbReference type="NCBI Taxonomy" id="1128676"/>
    <lineage>
        <taxon>Bacteria</taxon>
        <taxon>Bacillati</taxon>
        <taxon>Actinomycetota</taxon>
        <taxon>Actinomycetes</taxon>
        <taxon>Pseudonocardiales</taxon>
        <taxon>Pseudonocardiaceae</taxon>
        <taxon>Pseudonocardia</taxon>
    </lineage>
</organism>
<evidence type="ECO:0000256" key="6">
    <source>
        <dbReference type="ARBA" id="ARBA00022989"/>
    </source>
</evidence>
<evidence type="ECO:0000256" key="1">
    <source>
        <dbReference type="ARBA" id="ARBA00004141"/>
    </source>
</evidence>
<dbReference type="SUPFAM" id="SSF161098">
    <property type="entry name" value="MetI-like"/>
    <property type="match status" value="1"/>
</dbReference>
<evidence type="ECO:0000256" key="3">
    <source>
        <dbReference type="ARBA" id="ARBA00010742"/>
    </source>
</evidence>
<evidence type="ECO:0000256" key="5">
    <source>
        <dbReference type="ARBA" id="ARBA00022729"/>
    </source>
</evidence>
<feature type="transmembrane region" description="Helical" evidence="8">
    <location>
        <begin position="85"/>
        <end position="105"/>
    </location>
</feature>
<keyword evidence="4 8" id="KW-0812">Transmembrane</keyword>
<gene>
    <name evidence="11" type="ORF">FHX44_118370</name>
</gene>
<dbReference type="Gene3D" id="1.10.3720.10">
    <property type="entry name" value="MetI-like"/>
    <property type="match status" value="1"/>
</dbReference>
<dbReference type="RefSeq" id="WP_147260734.1">
    <property type="nucleotide sequence ID" value="NZ_VIWU01000001.1"/>
</dbReference>
<dbReference type="InterPro" id="IPR015168">
    <property type="entry name" value="SsuA/THI5"/>
</dbReference>
<comment type="caution">
    <text evidence="11">The sequence shown here is derived from an EMBL/GenBank/DDBJ whole genome shotgun (WGS) entry which is preliminary data.</text>
</comment>
<dbReference type="GO" id="GO:0042597">
    <property type="term" value="C:periplasmic space"/>
    <property type="evidence" value="ECO:0007669"/>
    <property type="project" value="UniProtKB-SubCell"/>
</dbReference>
<dbReference type="EMBL" id="VIWU01000001">
    <property type="protein sequence ID" value="TWF82421.1"/>
    <property type="molecule type" value="Genomic_DNA"/>
</dbReference>
<evidence type="ECO:0000259" key="10">
    <source>
        <dbReference type="Pfam" id="PF09084"/>
    </source>
</evidence>
<dbReference type="PANTHER" id="PTHR30024">
    <property type="entry name" value="ALIPHATIC SULFONATES-BINDING PROTEIN-RELATED"/>
    <property type="match status" value="1"/>
</dbReference>
<dbReference type="GO" id="GO:0042918">
    <property type="term" value="P:alkanesulfonate transmembrane transport"/>
    <property type="evidence" value="ECO:0007669"/>
    <property type="project" value="TreeGrafter"/>
</dbReference>
<dbReference type="SUPFAM" id="SSF53850">
    <property type="entry name" value="Periplasmic binding protein-like II"/>
    <property type="match status" value="1"/>
</dbReference>
<keyword evidence="7 8" id="KW-0472">Membrane</keyword>
<protein>
    <submittedName>
        <fullName evidence="11">ABC-type nitrate/sulfonate/bicarbonate transport system substrate-binding protein</fullName>
    </submittedName>
</protein>
<dbReference type="Proteomes" id="UP000321261">
    <property type="component" value="Unassembled WGS sequence"/>
</dbReference>
<dbReference type="CDD" id="cd06261">
    <property type="entry name" value="TM_PBP2"/>
    <property type="match status" value="1"/>
</dbReference>
<feature type="domain" description="ABC transmembrane type-1" evidence="9">
    <location>
        <begin position="14"/>
        <end position="109"/>
    </location>
</feature>
<reference evidence="11 12" key="1">
    <citation type="submission" date="2019-06" db="EMBL/GenBank/DDBJ databases">
        <title>Sequencing the genomes of 1000 actinobacteria strains.</title>
        <authorList>
            <person name="Klenk H.-P."/>
        </authorList>
    </citation>
    <scope>NUCLEOTIDE SEQUENCE [LARGE SCALE GENOMIC DNA]</scope>
    <source>
        <strain evidence="11 12">DSM 45671</strain>
    </source>
</reference>
<keyword evidence="12" id="KW-1185">Reference proteome</keyword>
<dbReference type="Gene3D" id="3.40.190.10">
    <property type="entry name" value="Periplasmic binding protein-like II"/>
    <property type="match status" value="2"/>
</dbReference>